<gene>
    <name evidence="4" type="ORF">FC40_GL000954</name>
</gene>
<comment type="similarity">
    <text evidence="1">Belongs to the LytR/CpsA/Psr (LCP) family.</text>
</comment>
<dbReference type="PANTHER" id="PTHR33392:SF6">
    <property type="entry name" value="POLYISOPRENYL-TEICHOIC ACID--PEPTIDOGLYCAN TEICHOIC ACID TRANSFERASE TAGU"/>
    <property type="match status" value="1"/>
</dbReference>
<keyword evidence="5" id="KW-1185">Reference proteome</keyword>
<dbReference type="RefSeq" id="WP_025022654.1">
    <property type="nucleotide sequence ID" value="NZ_AZGD01000018.1"/>
</dbReference>
<dbReference type="InterPro" id="IPR004474">
    <property type="entry name" value="LytR_CpsA_psr"/>
</dbReference>
<dbReference type="OrthoDB" id="27330at2"/>
<dbReference type="AlphaFoldDB" id="A0A0R1WRN3"/>
<evidence type="ECO:0000256" key="2">
    <source>
        <dbReference type="SAM" id="Phobius"/>
    </source>
</evidence>
<comment type="caution">
    <text evidence="4">The sequence shown here is derived from an EMBL/GenBank/DDBJ whole genome shotgun (WGS) entry which is preliminary data.</text>
</comment>
<keyword evidence="2" id="KW-0472">Membrane</keyword>
<dbReference type="Gene3D" id="3.40.630.190">
    <property type="entry name" value="LCP protein"/>
    <property type="match status" value="1"/>
</dbReference>
<proteinExistence type="inferred from homology"/>
<dbReference type="NCBIfam" id="TIGR00350">
    <property type="entry name" value="lytR_cpsA_psr"/>
    <property type="match status" value="1"/>
</dbReference>
<keyword evidence="2" id="KW-0812">Transmembrane</keyword>
<keyword evidence="2" id="KW-1133">Transmembrane helix</keyword>
<sequence>MDNEEKNTHSHHHHHHKHRSFWQKHKILKWVLIVLGVFVAFDLIIFGKLFFDAKKAANATYKEVKTEQMRNKPTLNGKKAFSVLILGTDTGEYGRTYQGRSDTMMVAAVSPAQQKTTLLSIPRDTRVSLEGYGDNNKINAAYAYGGTKGAVNTIQKYLDVPVDYYVEMNMKGLEQLSKAVGPVKVENDLDFTNLGTHFDKGTVTIDDKNILAYTRMRYEDPRGDYGRQLRQRLVLEALVKKIATINSVTRYQEILDAISANMKTNLTFDDMQAIATKYRSSMDIKQVQLKGQSQMIDGGSYEVVSDSARNKATNQLKEALGQ</sequence>
<organism evidence="4 5">
    <name type="scientific">Ligilactobacillus hayakitensis DSM 18933 = JCM 14209</name>
    <dbReference type="NCBI Taxonomy" id="1423755"/>
    <lineage>
        <taxon>Bacteria</taxon>
        <taxon>Bacillati</taxon>
        <taxon>Bacillota</taxon>
        <taxon>Bacilli</taxon>
        <taxon>Lactobacillales</taxon>
        <taxon>Lactobacillaceae</taxon>
        <taxon>Ligilactobacillus</taxon>
    </lineage>
</organism>
<name>A0A0R1WRN3_9LACO</name>
<evidence type="ECO:0000259" key="3">
    <source>
        <dbReference type="Pfam" id="PF03816"/>
    </source>
</evidence>
<evidence type="ECO:0000313" key="5">
    <source>
        <dbReference type="Proteomes" id="UP000051054"/>
    </source>
</evidence>
<dbReference type="InterPro" id="IPR050922">
    <property type="entry name" value="LytR/CpsA/Psr_CW_biosynth"/>
</dbReference>
<dbReference type="Proteomes" id="UP000051054">
    <property type="component" value="Unassembled WGS sequence"/>
</dbReference>
<accession>A0A0R1WRN3</accession>
<evidence type="ECO:0000313" key="4">
    <source>
        <dbReference type="EMBL" id="KRM20077.1"/>
    </source>
</evidence>
<evidence type="ECO:0000256" key="1">
    <source>
        <dbReference type="ARBA" id="ARBA00006068"/>
    </source>
</evidence>
<feature type="domain" description="Cell envelope-related transcriptional attenuator" evidence="3">
    <location>
        <begin position="100"/>
        <end position="243"/>
    </location>
</feature>
<dbReference type="Pfam" id="PF03816">
    <property type="entry name" value="LytR_cpsA_psr"/>
    <property type="match status" value="1"/>
</dbReference>
<protein>
    <submittedName>
        <fullName evidence="4">Lytr family transcriptional regulator</fullName>
    </submittedName>
</protein>
<dbReference type="PANTHER" id="PTHR33392">
    <property type="entry name" value="POLYISOPRENYL-TEICHOIC ACID--PEPTIDOGLYCAN TEICHOIC ACID TRANSFERASE TAGU"/>
    <property type="match status" value="1"/>
</dbReference>
<dbReference type="STRING" id="1423755.FC40_GL000954"/>
<feature type="transmembrane region" description="Helical" evidence="2">
    <location>
        <begin position="27"/>
        <end position="51"/>
    </location>
</feature>
<reference evidence="4 5" key="1">
    <citation type="journal article" date="2015" name="Genome Announc.">
        <title>Expanding the biotechnology potential of lactobacilli through comparative genomics of 213 strains and associated genera.</title>
        <authorList>
            <person name="Sun Z."/>
            <person name="Harris H.M."/>
            <person name="McCann A."/>
            <person name="Guo C."/>
            <person name="Argimon S."/>
            <person name="Zhang W."/>
            <person name="Yang X."/>
            <person name="Jeffery I.B."/>
            <person name="Cooney J.C."/>
            <person name="Kagawa T.F."/>
            <person name="Liu W."/>
            <person name="Song Y."/>
            <person name="Salvetti E."/>
            <person name="Wrobel A."/>
            <person name="Rasinkangas P."/>
            <person name="Parkhill J."/>
            <person name="Rea M.C."/>
            <person name="O'Sullivan O."/>
            <person name="Ritari J."/>
            <person name="Douillard F.P."/>
            <person name="Paul Ross R."/>
            <person name="Yang R."/>
            <person name="Briner A.E."/>
            <person name="Felis G.E."/>
            <person name="de Vos W.M."/>
            <person name="Barrangou R."/>
            <person name="Klaenhammer T.R."/>
            <person name="Caufield P.W."/>
            <person name="Cui Y."/>
            <person name="Zhang H."/>
            <person name="O'Toole P.W."/>
        </authorList>
    </citation>
    <scope>NUCLEOTIDE SEQUENCE [LARGE SCALE GENOMIC DNA]</scope>
    <source>
        <strain evidence="4 5">DSM 18933</strain>
    </source>
</reference>
<dbReference type="EMBL" id="AZGD01000018">
    <property type="protein sequence ID" value="KRM20077.1"/>
    <property type="molecule type" value="Genomic_DNA"/>
</dbReference>
<dbReference type="PATRIC" id="fig|1423755.3.peg.1011"/>
<dbReference type="eggNOG" id="COG1316">
    <property type="taxonomic scope" value="Bacteria"/>
</dbReference>